<evidence type="ECO:0000256" key="2">
    <source>
        <dbReference type="SAM" id="Phobius"/>
    </source>
</evidence>
<keyword evidence="2" id="KW-0472">Membrane</keyword>
<keyword evidence="2" id="KW-0812">Transmembrane</keyword>
<evidence type="ECO:0000256" key="1">
    <source>
        <dbReference type="SAM" id="MobiDB-lite"/>
    </source>
</evidence>
<feature type="transmembrane region" description="Helical" evidence="2">
    <location>
        <begin position="36"/>
        <end position="53"/>
    </location>
</feature>
<evidence type="ECO:0000313" key="3">
    <source>
        <dbReference type="EMBL" id="MFC0624512.1"/>
    </source>
</evidence>
<organism evidence="3 4">
    <name type="scientific">Kribbella deserti</name>
    <dbReference type="NCBI Taxonomy" id="1926257"/>
    <lineage>
        <taxon>Bacteria</taxon>
        <taxon>Bacillati</taxon>
        <taxon>Actinomycetota</taxon>
        <taxon>Actinomycetes</taxon>
        <taxon>Propionibacteriales</taxon>
        <taxon>Kribbellaceae</taxon>
        <taxon>Kribbella</taxon>
    </lineage>
</organism>
<sequence length="226" mass="23966">MRPGPGVRRTALAAGVGVAVAGGLAGVLVLGPFGSLLLLAIVFVLVWPAALVVRSVTTETAYGPPLLVAAIAAGGVLALPGLIRLLTWGALGWLFAICLALFAILLDWAIRRRARRRPDLYATLPSRLRPGGDTAPAEQSSTAGPAGAKAVDDAEPSMSVGELCRIWRESGQALRRAHDAHDRETIAEVRRLCLNELERLNPEGFRRWLDAGAPSDPGTFLLRKSD</sequence>
<dbReference type="RefSeq" id="WP_380045970.1">
    <property type="nucleotide sequence ID" value="NZ_JBHLTC010000012.1"/>
</dbReference>
<evidence type="ECO:0000313" key="4">
    <source>
        <dbReference type="Proteomes" id="UP001589890"/>
    </source>
</evidence>
<name>A0ABV6QLA7_9ACTN</name>
<comment type="caution">
    <text evidence="3">The sequence shown here is derived from an EMBL/GenBank/DDBJ whole genome shotgun (WGS) entry which is preliminary data.</text>
</comment>
<dbReference type="EMBL" id="JBHLTC010000012">
    <property type="protein sequence ID" value="MFC0624512.1"/>
    <property type="molecule type" value="Genomic_DNA"/>
</dbReference>
<reference evidence="3 4" key="1">
    <citation type="submission" date="2024-09" db="EMBL/GenBank/DDBJ databases">
        <authorList>
            <person name="Sun Q."/>
            <person name="Mori K."/>
        </authorList>
    </citation>
    <scope>NUCLEOTIDE SEQUENCE [LARGE SCALE GENOMIC DNA]</scope>
    <source>
        <strain evidence="3 4">CGMCC 1.15906</strain>
    </source>
</reference>
<feature type="transmembrane region" description="Helical" evidence="2">
    <location>
        <begin position="12"/>
        <end position="30"/>
    </location>
</feature>
<accession>A0ABV6QLA7</accession>
<protein>
    <recommendedName>
        <fullName evidence="5">MFS transporter</fullName>
    </recommendedName>
</protein>
<feature type="transmembrane region" description="Helical" evidence="2">
    <location>
        <begin position="65"/>
        <end position="85"/>
    </location>
</feature>
<evidence type="ECO:0008006" key="5">
    <source>
        <dbReference type="Google" id="ProtNLM"/>
    </source>
</evidence>
<feature type="region of interest" description="Disordered" evidence="1">
    <location>
        <begin position="127"/>
        <end position="155"/>
    </location>
</feature>
<dbReference type="Proteomes" id="UP001589890">
    <property type="component" value="Unassembled WGS sequence"/>
</dbReference>
<feature type="transmembrane region" description="Helical" evidence="2">
    <location>
        <begin position="91"/>
        <end position="110"/>
    </location>
</feature>
<proteinExistence type="predicted"/>
<gene>
    <name evidence="3" type="ORF">ACFFGN_10605</name>
</gene>
<keyword evidence="2" id="KW-1133">Transmembrane helix</keyword>
<keyword evidence="4" id="KW-1185">Reference proteome</keyword>